<organism evidence="2 3">
    <name type="scientific">Cryobacterium tepidiphilum</name>
    <dbReference type="NCBI Taxonomy" id="2486026"/>
    <lineage>
        <taxon>Bacteria</taxon>
        <taxon>Bacillati</taxon>
        <taxon>Actinomycetota</taxon>
        <taxon>Actinomycetes</taxon>
        <taxon>Micrococcales</taxon>
        <taxon>Microbacteriaceae</taxon>
        <taxon>Cryobacterium</taxon>
    </lineage>
</organism>
<dbReference type="AlphaFoldDB" id="A0A3M8KV57"/>
<evidence type="ECO:0000313" key="3">
    <source>
        <dbReference type="Proteomes" id="UP000279859"/>
    </source>
</evidence>
<dbReference type="InterPro" id="IPR011050">
    <property type="entry name" value="Pectin_lyase_fold/virulence"/>
</dbReference>
<keyword evidence="3" id="KW-1185">Reference proteome</keyword>
<reference evidence="2 3" key="1">
    <citation type="submission" date="2018-11" db="EMBL/GenBank/DDBJ databases">
        <title>Cryobacterium sp. nov., isolated from rhizosphere soil of lettuce.</title>
        <authorList>
            <person name="Wang Y."/>
        </authorList>
    </citation>
    <scope>NUCLEOTIDE SEQUENCE [LARGE SCALE GENOMIC DNA]</scope>
    <source>
        <strain evidence="2 3">NEAU-85</strain>
    </source>
</reference>
<feature type="signal peptide" evidence="1">
    <location>
        <begin position="1"/>
        <end position="26"/>
    </location>
</feature>
<proteinExistence type="predicted"/>
<dbReference type="SUPFAM" id="SSF51126">
    <property type="entry name" value="Pectin lyase-like"/>
    <property type="match status" value="1"/>
</dbReference>
<evidence type="ECO:0000256" key="1">
    <source>
        <dbReference type="SAM" id="SignalP"/>
    </source>
</evidence>
<dbReference type="Proteomes" id="UP000279859">
    <property type="component" value="Unassembled WGS sequence"/>
</dbReference>
<comment type="caution">
    <text evidence="2">The sequence shown here is derived from an EMBL/GenBank/DDBJ whole genome shotgun (WGS) entry which is preliminary data.</text>
</comment>
<feature type="chain" id="PRO_5039082111" description="Right-handed parallel beta-helix repeat-containing protein" evidence="1">
    <location>
        <begin position="27"/>
        <end position="267"/>
    </location>
</feature>
<accession>A0A3M8KV57</accession>
<dbReference type="EMBL" id="RDSR01000024">
    <property type="protein sequence ID" value="RNE57207.1"/>
    <property type="molecule type" value="Genomic_DNA"/>
</dbReference>
<sequence>MKALRTTFAAAIGVAALLLAAAPAHAAPAHAAPMSNTTCASGTIASGTYNNLTVTGVCTIPDGANVTVRGHLTLAAGSELKAVTASTVMIRGNVLVGPGAKLGLGCSEALTLPAFPGGPTICPNGVSHDQVKGSIVANQPLTLLLDGLTIHGNLVSVGGGVPVPGDNPGCEEMGGALNFPVKDNVIHGNVHISGWQGCWFGFIRNVQHGTTSLMSIDTSSSDSNEIVTNTIHGSLVCLGNSPAPQVGDSHGEANMVTGHRIGQCASL</sequence>
<protein>
    <recommendedName>
        <fullName evidence="4">Right-handed parallel beta-helix repeat-containing protein</fullName>
    </recommendedName>
</protein>
<gene>
    <name evidence="2" type="ORF">EEJ31_12365</name>
</gene>
<evidence type="ECO:0008006" key="4">
    <source>
        <dbReference type="Google" id="ProtNLM"/>
    </source>
</evidence>
<name>A0A3M8KV57_9MICO</name>
<evidence type="ECO:0000313" key="2">
    <source>
        <dbReference type="EMBL" id="RNE57207.1"/>
    </source>
</evidence>
<keyword evidence="1" id="KW-0732">Signal</keyword>